<keyword evidence="3" id="KW-1185">Reference proteome</keyword>
<gene>
    <name evidence="2" type="ORF">Lbru_2874</name>
</gene>
<name>A0A0W0RZX2_9GAMM</name>
<dbReference type="RefSeq" id="WP_058442845.1">
    <property type="nucleotide sequence ID" value="NZ_CAAAHU010000012.1"/>
</dbReference>
<dbReference type="AlphaFoldDB" id="A0A0W0RZX2"/>
<protein>
    <submittedName>
        <fullName evidence="2">Uncharacterized protein</fullName>
    </submittedName>
</protein>
<sequence length="373" mass="42104">MKSLNLVAISYEKNNDSKVLPVLSDSRALNFNPNTPPIPSDQLPYSEIYTETYLKEKGKQRNSIPALLLRGDTRALELIDSFSPQYTNPDSTPREGTTGGVPDSMDIEKHIVSAKGSGLVSFTHSLGTAKGFTYSDESDIGYIYLIKGRGEIVVPPSKNQVSESEHAIPGGVDKEDIIAYREYNHQKKEFNGNLFISKDFMAEHPNCLQGIYQLFRNNDEYRPELAKMLTLAQIKQYVDGQINILEKENSKNRLQYMKLISAAINVSLDKFPSLGQNEQNKIISNVIRHLDVVSHHNPGSFKIPASEKSWLEFKSTHQKELKAIDPTIDTDSPLKKARIATYQQYKERYNLTKKDLEIDLATEIPPRNSTQLP</sequence>
<reference evidence="2 3" key="1">
    <citation type="submission" date="2015-11" db="EMBL/GenBank/DDBJ databases">
        <title>Genomic analysis of 38 Legionella species identifies large and diverse effector repertoires.</title>
        <authorList>
            <person name="Burstein D."/>
            <person name="Amaro F."/>
            <person name="Zusman T."/>
            <person name="Lifshitz Z."/>
            <person name="Cohen O."/>
            <person name="Gilbert J.A."/>
            <person name="Pupko T."/>
            <person name="Shuman H.A."/>
            <person name="Segal G."/>
        </authorList>
    </citation>
    <scope>NUCLEOTIDE SEQUENCE [LARGE SCALE GENOMIC DNA]</scope>
    <source>
        <strain evidence="2 3">ATCC 43878</strain>
    </source>
</reference>
<dbReference type="EMBL" id="LNXV01000036">
    <property type="protein sequence ID" value="KTC76767.1"/>
    <property type="molecule type" value="Genomic_DNA"/>
</dbReference>
<dbReference type="PATRIC" id="fig|29422.6.peg.3048"/>
<dbReference type="Proteomes" id="UP000054742">
    <property type="component" value="Unassembled WGS sequence"/>
</dbReference>
<dbReference type="SUPFAM" id="SSF56399">
    <property type="entry name" value="ADP-ribosylation"/>
    <property type="match status" value="1"/>
</dbReference>
<comment type="caution">
    <text evidence="2">The sequence shown here is derived from an EMBL/GenBank/DDBJ whole genome shotgun (WGS) entry which is preliminary data.</text>
</comment>
<feature type="compositionally biased region" description="Polar residues" evidence="1">
    <location>
        <begin position="82"/>
        <end position="95"/>
    </location>
</feature>
<accession>A0A0W0RZX2</accession>
<evidence type="ECO:0000256" key="1">
    <source>
        <dbReference type="SAM" id="MobiDB-lite"/>
    </source>
</evidence>
<feature type="region of interest" description="Disordered" evidence="1">
    <location>
        <begin position="82"/>
        <end position="102"/>
    </location>
</feature>
<proteinExistence type="predicted"/>
<dbReference type="Gene3D" id="3.90.210.10">
    <property type="entry name" value="Heat-Labile Enterotoxin, subunit A"/>
    <property type="match status" value="1"/>
</dbReference>
<organism evidence="2 3">
    <name type="scientific">Legionella brunensis</name>
    <dbReference type="NCBI Taxonomy" id="29422"/>
    <lineage>
        <taxon>Bacteria</taxon>
        <taxon>Pseudomonadati</taxon>
        <taxon>Pseudomonadota</taxon>
        <taxon>Gammaproteobacteria</taxon>
        <taxon>Legionellales</taxon>
        <taxon>Legionellaceae</taxon>
        <taxon>Legionella</taxon>
    </lineage>
</organism>
<evidence type="ECO:0000313" key="3">
    <source>
        <dbReference type="Proteomes" id="UP000054742"/>
    </source>
</evidence>
<evidence type="ECO:0000313" key="2">
    <source>
        <dbReference type="EMBL" id="KTC76767.1"/>
    </source>
</evidence>